<feature type="transmembrane region" description="Helical" evidence="2">
    <location>
        <begin position="45"/>
        <end position="63"/>
    </location>
</feature>
<name>A0A3B1JNI6_ASTMX</name>
<evidence type="ECO:0000256" key="1">
    <source>
        <dbReference type="SAM" id="Coils"/>
    </source>
</evidence>
<dbReference type="GeneTree" id="ENSGT00390000015721"/>
<reference evidence="4" key="2">
    <citation type="journal article" date="2014" name="Nat. Commun.">
        <title>The cavefish genome reveals candidate genes for eye loss.</title>
        <authorList>
            <person name="McGaugh S.E."/>
            <person name="Gross J.B."/>
            <person name="Aken B."/>
            <person name="Blin M."/>
            <person name="Borowsky R."/>
            <person name="Chalopin D."/>
            <person name="Hinaux H."/>
            <person name="Jeffery W.R."/>
            <person name="Keene A."/>
            <person name="Ma L."/>
            <person name="Minx P."/>
            <person name="Murphy D."/>
            <person name="O'Quin K.E."/>
            <person name="Retaux S."/>
            <person name="Rohner N."/>
            <person name="Searle S.M."/>
            <person name="Stahl B.A."/>
            <person name="Tabin C."/>
            <person name="Volff J.N."/>
            <person name="Yoshizawa M."/>
            <person name="Warren W.C."/>
        </authorList>
    </citation>
    <scope>NUCLEOTIDE SEQUENCE [LARGE SCALE GENOMIC DNA]</scope>
    <source>
        <strain evidence="4">female</strain>
    </source>
</reference>
<feature type="coiled-coil region" evidence="1">
    <location>
        <begin position="168"/>
        <end position="230"/>
    </location>
</feature>
<dbReference type="Bgee" id="ENSAMXG00000039023">
    <property type="expression patterns" value="Expressed in pharyngeal gill and 12 other cell types or tissues"/>
</dbReference>
<reference evidence="3" key="4">
    <citation type="submission" date="2025-09" db="UniProtKB">
        <authorList>
            <consortium name="Ensembl"/>
        </authorList>
    </citation>
    <scope>IDENTIFICATION</scope>
</reference>
<keyword evidence="4" id="KW-1185">Reference proteome</keyword>
<sequence length="306" mass="36038">MYKFTCEIPFLFLIYLLLVIMCAMCVSVCRGIIRKKYAGYVFNCYYMYLISIIYVCLIVEMCFHRFAHIRAWPSSQSWRRRAGLCCIRVEKQTVRVELTLYSPGRRCFRKWLFWFNRSSMDKIISSSAHERPFKLPRSRMRAVLGLVFLAVCVLVAVAYQAFQQEINIRNLRSQIDLTTEQVRVKEDEIVQVKLKIQQINDQLAPFKKEKDELVKKKTELKKTKEDTEKGLGTCQKQKADSEKKKIESTAALQKLKVDHSNEEQKFQEEVKTLQKQIFDRDAQLCKFVDENKQEGKKLCAENKPPQ</sequence>
<evidence type="ECO:0000256" key="2">
    <source>
        <dbReference type="SAM" id="Phobius"/>
    </source>
</evidence>
<reference evidence="3" key="3">
    <citation type="submission" date="2025-08" db="UniProtKB">
        <authorList>
            <consortium name="Ensembl"/>
        </authorList>
    </citation>
    <scope>IDENTIFICATION</scope>
</reference>
<feature type="transmembrane region" description="Helical" evidence="2">
    <location>
        <begin position="12"/>
        <end position="33"/>
    </location>
</feature>
<accession>A0A3B1JNI6</accession>
<dbReference type="AlphaFoldDB" id="A0A3B1JNI6"/>
<dbReference type="STRING" id="7994.ENSAMXP00000043385"/>
<dbReference type="Ensembl" id="ENSAMXT00000036441.1">
    <property type="protein sequence ID" value="ENSAMXP00000043385.1"/>
    <property type="gene ID" value="ENSAMXG00000039023.1"/>
</dbReference>
<dbReference type="Proteomes" id="UP000018467">
    <property type="component" value="Unassembled WGS sequence"/>
</dbReference>
<dbReference type="FunCoup" id="A0A3B1JNI6">
    <property type="interactions" value="56"/>
</dbReference>
<organism evidence="3 4">
    <name type="scientific">Astyanax mexicanus</name>
    <name type="common">Blind cave fish</name>
    <name type="synonym">Astyanax fasciatus mexicanus</name>
    <dbReference type="NCBI Taxonomy" id="7994"/>
    <lineage>
        <taxon>Eukaryota</taxon>
        <taxon>Metazoa</taxon>
        <taxon>Chordata</taxon>
        <taxon>Craniata</taxon>
        <taxon>Vertebrata</taxon>
        <taxon>Euteleostomi</taxon>
        <taxon>Actinopterygii</taxon>
        <taxon>Neopterygii</taxon>
        <taxon>Teleostei</taxon>
        <taxon>Ostariophysi</taxon>
        <taxon>Characiformes</taxon>
        <taxon>Characoidei</taxon>
        <taxon>Acestrorhamphidae</taxon>
        <taxon>Acestrorhamphinae</taxon>
        <taxon>Astyanax</taxon>
    </lineage>
</organism>
<protein>
    <submittedName>
        <fullName evidence="3">Si:dkey-87o1.2</fullName>
    </submittedName>
</protein>
<keyword evidence="1" id="KW-0175">Coiled coil</keyword>
<keyword evidence="2" id="KW-1133">Transmembrane helix</keyword>
<keyword evidence="2" id="KW-0812">Transmembrane</keyword>
<evidence type="ECO:0000313" key="4">
    <source>
        <dbReference type="Proteomes" id="UP000018467"/>
    </source>
</evidence>
<dbReference type="InParanoid" id="A0A3B1JNI6"/>
<feature type="transmembrane region" description="Helical" evidence="2">
    <location>
        <begin position="142"/>
        <end position="162"/>
    </location>
</feature>
<keyword evidence="2" id="KW-0472">Membrane</keyword>
<evidence type="ECO:0000313" key="3">
    <source>
        <dbReference type="Ensembl" id="ENSAMXP00000043385.1"/>
    </source>
</evidence>
<proteinExistence type="predicted"/>
<reference evidence="4" key="1">
    <citation type="submission" date="2013-03" db="EMBL/GenBank/DDBJ databases">
        <authorList>
            <person name="Jeffery W."/>
            <person name="Warren W."/>
            <person name="Wilson R.K."/>
        </authorList>
    </citation>
    <scope>NUCLEOTIDE SEQUENCE</scope>
    <source>
        <strain evidence="4">female</strain>
    </source>
</reference>